<name>A0AB36R3K9_9HYPH</name>
<dbReference type="AlphaFoldDB" id="A0AB36R3K9"/>
<evidence type="ECO:0000313" key="2">
    <source>
        <dbReference type="Proteomes" id="UP000216215"/>
    </source>
</evidence>
<dbReference type="Proteomes" id="UP000216215">
    <property type="component" value="Unassembled WGS sequence"/>
</dbReference>
<gene>
    <name evidence="1" type="ORF">CIT25_26645</name>
</gene>
<comment type="caution">
    <text evidence="1">The sequence shown here is derived from an EMBL/GenBank/DDBJ whole genome shotgun (WGS) entry which is preliminary data.</text>
</comment>
<reference evidence="2" key="1">
    <citation type="submission" date="2017-08" db="EMBL/GenBank/DDBJ databases">
        <title>Mesorhizobium wenxinae sp. nov., a novel rhizobial species isolated from root nodules of chickpea (Cicer arietinum L.).</title>
        <authorList>
            <person name="Zhang J."/>
        </authorList>
    </citation>
    <scope>NUCLEOTIDE SEQUENCE [LARGE SCALE GENOMIC DNA]</scope>
    <source>
        <strain evidence="2">USDA 3392</strain>
    </source>
</reference>
<accession>A0AB36R3K9</accession>
<proteinExistence type="predicted"/>
<protein>
    <submittedName>
        <fullName evidence="1">Uncharacterized protein</fullName>
    </submittedName>
</protein>
<dbReference type="EMBL" id="NPKI01000034">
    <property type="protein sequence ID" value="PAP99187.1"/>
    <property type="molecule type" value="Genomic_DNA"/>
</dbReference>
<sequence length="89" mass="9841">MFLSQVGETLALQKAVDQGYVPIDGLLNPSRRAQFSSIIPFVHPLVRAPCKSYRAKSVLGRPTHVMASGKYQADGHVNTKDAGDHHDRW</sequence>
<evidence type="ECO:0000313" key="1">
    <source>
        <dbReference type="EMBL" id="PAP99187.1"/>
    </source>
</evidence>
<organism evidence="1 2">
    <name type="scientific">Mesorhizobium mediterraneum</name>
    <dbReference type="NCBI Taxonomy" id="43617"/>
    <lineage>
        <taxon>Bacteria</taxon>
        <taxon>Pseudomonadati</taxon>
        <taxon>Pseudomonadota</taxon>
        <taxon>Alphaproteobacteria</taxon>
        <taxon>Hyphomicrobiales</taxon>
        <taxon>Phyllobacteriaceae</taxon>
        <taxon>Mesorhizobium</taxon>
    </lineage>
</organism>
<keyword evidence="2" id="KW-1185">Reference proteome</keyword>
<dbReference type="RefSeq" id="WP_095488106.1">
    <property type="nucleotide sequence ID" value="NZ_CP088151.1"/>
</dbReference>